<dbReference type="PROSITE" id="PS50109">
    <property type="entry name" value="HIS_KIN"/>
    <property type="match status" value="1"/>
</dbReference>
<dbReference type="InterPro" id="IPR003661">
    <property type="entry name" value="HisK_dim/P_dom"/>
</dbReference>
<dbReference type="PANTHER" id="PTHR43304:SF1">
    <property type="entry name" value="PAC DOMAIN-CONTAINING PROTEIN"/>
    <property type="match status" value="1"/>
</dbReference>
<name>A0ABS3BP93_9BACT</name>
<keyword evidence="5" id="KW-0418">Kinase</keyword>
<dbReference type="InterPro" id="IPR004358">
    <property type="entry name" value="Sig_transdc_His_kin-like_C"/>
</dbReference>
<evidence type="ECO:0000313" key="8">
    <source>
        <dbReference type="EMBL" id="MBN7799484.1"/>
    </source>
</evidence>
<keyword evidence="3" id="KW-0597">Phosphoprotein</keyword>
<dbReference type="InterPro" id="IPR035965">
    <property type="entry name" value="PAS-like_dom_sf"/>
</dbReference>
<evidence type="ECO:0000259" key="7">
    <source>
        <dbReference type="PROSITE" id="PS50113"/>
    </source>
</evidence>
<dbReference type="InterPro" id="IPR036890">
    <property type="entry name" value="HATPase_C_sf"/>
</dbReference>
<dbReference type="Proteomes" id="UP000664698">
    <property type="component" value="Unassembled WGS sequence"/>
</dbReference>
<evidence type="ECO:0000313" key="9">
    <source>
        <dbReference type="Proteomes" id="UP000664698"/>
    </source>
</evidence>
<dbReference type="EC" id="2.7.13.3" evidence="2"/>
<dbReference type="Gene3D" id="3.30.565.10">
    <property type="entry name" value="Histidine kinase-like ATPase, C-terminal domain"/>
    <property type="match status" value="1"/>
</dbReference>
<evidence type="ECO:0000256" key="1">
    <source>
        <dbReference type="ARBA" id="ARBA00000085"/>
    </source>
</evidence>
<keyword evidence="4" id="KW-0808">Transferase</keyword>
<comment type="caution">
    <text evidence="8">The sequence shown here is derived from an EMBL/GenBank/DDBJ whole genome shotgun (WGS) entry which is preliminary data.</text>
</comment>
<dbReference type="SUPFAM" id="SSF55785">
    <property type="entry name" value="PYP-like sensor domain (PAS domain)"/>
    <property type="match status" value="1"/>
</dbReference>
<dbReference type="Pfam" id="PF02518">
    <property type="entry name" value="HATPase_c"/>
    <property type="match status" value="1"/>
</dbReference>
<organism evidence="8 9">
    <name type="scientific">Algoriphagus aestuariicola</name>
    <dbReference type="NCBI Taxonomy" id="1852016"/>
    <lineage>
        <taxon>Bacteria</taxon>
        <taxon>Pseudomonadati</taxon>
        <taxon>Bacteroidota</taxon>
        <taxon>Cytophagia</taxon>
        <taxon>Cytophagales</taxon>
        <taxon>Cyclobacteriaceae</taxon>
        <taxon>Algoriphagus</taxon>
    </lineage>
</organism>
<sequence length="347" mass="39147">MNDDLNNYFNSTINAQLYVDKNLILRKFTHSAIKQVNIKDSDIGRAVSDISNNIRFSTLMDDIGKVIASSVTIEKEIQTLDGRWYQMMALPYVRQQDNRNDGVIITFNDITEIKKVQEKLSQINADHTTFIYAVSHDLKGPIGNLSIIISLLKDAIDLQNDEVAELIGLIDRSTRSIDKIIEELSDIAKIEGEIDEQDRVDVKELLAEVEMSMTDRLVLTNAKISYDLIETEIQFSKKNLRSILFNILSNAIKYKSPDRAPQVNIRTEKSGNFILLTIQDNGLGIPENEKHRIFGAFKRAHEHVEGSGVGLYLVKKTITNAGGDIEVESEVGKGSVFKVYFKNHEVS</sequence>
<dbReference type="SUPFAM" id="SSF55874">
    <property type="entry name" value="ATPase domain of HSP90 chaperone/DNA topoisomerase II/histidine kinase"/>
    <property type="match status" value="1"/>
</dbReference>
<protein>
    <recommendedName>
        <fullName evidence="2">histidine kinase</fullName>
        <ecNumber evidence="2">2.7.13.3</ecNumber>
    </recommendedName>
</protein>
<reference evidence="8 9" key="1">
    <citation type="submission" date="2021-03" db="EMBL/GenBank/DDBJ databases">
        <title>novel species isolated from a fishpond in China.</title>
        <authorList>
            <person name="Lu H."/>
            <person name="Cai Z."/>
        </authorList>
    </citation>
    <scope>NUCLEOTIDE SEQUENCE [LARGE SCALE GENOMIC DNA]</scope>
    <source>
        <strain evidence="8 9">JCM 31546</strain>
    </source>
</reference>
<proteinExistence type="predicted"/>
<dbReference type="InterPro" id="IPR036097">
    <property type="entry name" value="HisK_dim/P_sf"/>
</dbReference>
<dbReference type="Gene3D" id="3.30.450.20">
    <property type="entry name" value="PAS domain"/>
    <property type="match status" value="1"/>
</dbReference>
<dbReference type="SMART" id="SM00387">
    <property type="entry name" value="HATPase_c"/>
    <property type="match status" value="1"/>
</dbReference>
<dbReference type="PANTHER" id="PTHR43304">
    <property type="entry name" value="PHYTOCHROME-LIKE PROTEIN CPH1"/>
    <property type="match status" value="1"/>
</dbReference>
<feature type="domain" description="Histidine kinase" evidence="6">
    <location>
        <begin position="133"/>
        <end position="345"/>
    </location>
</feature>
<accession>A0ABS3BP93</accession>
<comment type="catalytic activity">
    <reaction evidence="1">
        <text>ATP + protein L-histidine = ADP + protein N-phospho-L-histidine.</text>
        <dbReference type="EC" id="2.7.13.3"/>
    </reaction>
</comment>
<dbReference type="InterPro" id="IPR003594">
    <property type="entry name" value="HATPase_dom"/>
</dbReference>
<dbReference type="CDD" id="cd00082">
    <property type="entry name" value="HisKA"/>
    <property type="match status" value="1"/>
</dbReference>
<dbReference type="PRINTS" id="PR00344">
    <property type="entry name" value="BCTRLSENSOR"/>
</dbReference>
<dbReference type="InterPro" id="IPR052162">
    <property type="entry name" value="Sensor_kinase/Photoreceptor"/>
</dbReference>
<dbReference type="Pfam" id="PF00512">
    <property type="entry name" value="HisKA"/>
    <property type="match status" value="1"/>
</dbReference>
<dbReference type="Gene3D" id="1.10.287.130">
    <property type="match status" value="1"/>
</dbReference>
<gene>
    <name evidence="8" type="ORF">J0A67_01360</name>
</gene>
<evidence type="ECO:0000256" key="5">
    <source>
        <dbReference type="ARBA" id="ARBA00022777"/>
    </source>
</evidence>
<dbReference type="SMART" id="SM00388">
    <property type="entry name" value="HisKA"/>
    <property type="match status" value="1"/>
</dbReference>
<dbReference type="Pfam" id="PF13596">
    <property type="entry name" value="PAS_10"/>
    <property type="match status" value="1"/>
</dbReference>
<dbReference type="PROSITE" id="PS50113">
    <property type="entry name" value="PAC"/>
    <property type="match status" value="1"/>
</dbReference>
<dbReference type="RefSeq" id="WP_206567476.1">
    <property type="nucleotide sequence ID" value="NZ_JAFKCW010000001.1"/>
</dbReference>
<evidence type="ECO:0000256" key="2">
    <source>
        <dbReference type="ARBA" id="ARBA00012438"/>
    </source>
</evidence>
<dbReference type="InterPro" id="IPR000700">
    <property type="entry name" value="PAS-assoc_C"/>
</dbReference>
<dbReference type="InterPro" id="IPR005467">
    <property type="entry name" value="His_kinase_dom"/>
</dbReference>
<evidence type="ECO:0000256" key="4">
    <source>
        <dbReference type="ARBA" id="ARBA00022679"/>
    </source>
</evidence>
<feature type="domain" description="PAC" evidence="7">
    <location>
        <begin position="71"/>
        <end position="122"/>
    </location>
</feature>
<dbReference type="SUPFAM" id="SSF47384">
    <property type="entry name" value="Homodimeric domain of signal transducing histidine kinase"/>
    <property type="match status" value="1"/>
</dbReference>
<evidence type="ECO:0000256" key="3">
    <source>
        <dbReference type="ARBA" id="ARBA00022553"/>
    </source>
</evidence>
<evidence type="ECO:0000259" key="6">
    <source>
        <dbReference type="PROSITE" id="PS50109"/>
    </source>
</evidence>
<dbReference type="CDD" id="cd00075">
    <property type="entry name" value="HATPase"/>
    <property type="match status" value="1"/>
</dbReference>
<dbReference type="EMBL" id="JAFKCW010000001">
    <property type="protein sequence ID" value="MBN7799484.1"/>
    <property type="molecule type" value="Genomic_DNA"/>
</dbReference>
<keyword evidence="9" id="KW-1185">Reference proteome</keyword>